<proteinExistence type="inferred from homology"/>
<dbReference type="GO" id="GO:0009820">
    <property type="term" value="P:alkaloid metabolic process"/>
    <property type="evidence" value="ECO:0007669"/>
    <property type="project" value="InterPro"/>
</dbReference>
<evidence type="ECO:0000313" key="4">
    <source>
        <dbReference type="Proteomes" id="UP000297716"/>
    </source>
</evidence>
<dbReference type="Pfam" id="PF11991">
    <property type="entry name" value="Trp_DMAT"/>
    <property type="match status" value="1"/>
</dbReference>
<evidence type="ECO:0000256" key="2">
    <source>
        <dbReference type="ARBA" id="ARBA00022679"/>
    </source>
</evidence>
<sequence length="301" mass="32977">MLDGIIHQFGDLGNLPHARFEGNCIRSQTFDLVDDSFGTAASKFDTLSHILSSVDLTWTHYFLATLFDHDNAGYMREVSSGAFIGSNETSLAGLDPKDAARSVLNAYISNNSEGKVLTLFSVAVENIALTKSQLRWYFNSPPASFAAVRDATTLGGQIDASYTAKELMDLHDLINAVVGLPDEFPDNAELAAAPSFDSSRRDKYGDTAKVISEHLYHFDVAPGMELPEVKIFIPARYYSSNGLTQALGITRCLDEGNGLQTYVACLFKNNEELDITTYLGAEAFHPGRMVRTPRGTLRRGD</sequence>
<dbReference type="GO" id="GO:0004659">
    <property type="term" value="F:prenyltransferase activity"/>
    <property type="evidence" value="ECO:0007669"/>
    <property type="project" value="TreeGrafter"/>
</dbReference>
<organism evidence="3 4">
    <name type="scientific">Xylaria hypoxylon</name>
    <dbReference type="NCBI Taxonomy" id="37992"/>
    <lineage>
        <taxon>Eukaryota</taxon>
        <taxon>Fungi</taxon>
        <taxon>Dikarya</taxon>
        <taxon>Ascomycota</taxon>
        <taxon>Pezizomycotina</taxon>
        <taxon>Sordariomycetes</taxon>
        <taxon>Xylariomycetidae</taxon>
        <taxon>Xylariales</taxon>
        <taxon>Xylariaceae</taxon>
        <taxon>Xylaria</taxon>
    </lineage>
</organism>
<protein>
    <submittedName>
        <fullName evidence="3">Uncharacterized protein</fullName>
    </submittedName>
</protein>
<evidence type="ECO:0000256" key="1">
    <source>
        <dbReference type="ARBA" id="ARBA00010209"/>
    </source>
</evidence>
<dbReference type="EMBL" id="SKBN01000009">
    <property type="protein sequence ID" value="TGJ87859.1"/>
    <property type="molecule type" value="Genomic_DNA"/>
</dbReference>
<dbReference type="AlphaFoldDB" id="A0A4Z0YTZ2"/>
<name>A0A4Z0YTZ2_9PEZI</name>
<dbReference type="Proteomes" id="UP000297716">
    <property type="component" value="Unassembled WGS sequence"/>
</dbReference>
<dbReference type="InterPro" id="IPR017795">
    <property type="entry name" value="ABBA_NscD-like"/>
</dbReference>
<gene>
    <name evidence="3" type="ORF">E0Z10_g955</name>
</gene>
<comment type="caution">
    <text evidence="3">The sequence shown here is derived from an EMBL/GenBank/DDBJ whole genome shotgun (WGS) entry which is preliminary data.</text>
</comment>
<dbReference type="STRING" id="37992.A0A4Z0YTZ2"/>
<keyword evidence="2" id="KW-0808">Transferase</keyword>
<accession>A0A4Z0YTZ2</accession>
<dbReference type="OrthoDB" id="3354387at2759"/>
<comment type="similarity">
    <text evidence="1">Belongs to the tryptophan dimethylallyltransferase family.</text>
</comment>
<dbReference type="PANTHER" id="PTHR40627:SF4">
    <property type="entry name" value="PRENYLTRANSFERASE ASQH1-RELATED"/>
    <property type="match status" value="1"/>
</dbReference>
<dbReference type="PANTHER" id="PTHR40627">
    <property type="entry name" value="INDOLE PRENYLTRANSFERASE TDIB-RELATED"/>
    <property type="match status" value="1"/>
</dbReference>
<evidence type="ECO:0000313" key="3">
    <source>
        <dbReference type="EMBL" id="TGJ87859.1"/>
    </source>
</evidence>
<keyword evidence="4" id="KW-1185">Reference proteome</keyword>
<reference evidence="3 4" key="1">
    <citation type="submission" date="2019-03" db="EMBL/GenBank/DDBJ databases">
        <title>Draft genome sequence of Xylaria hypoxylon DSM 108379, a ubiquitous saprotrophic-parasitic fungi on hardwood.</title>
        <authorList>
            <person name="Buettner E."/>
            <person name="Leonhardt S."/>
            <person name="Gebauer A.M."/>
            <person name="Liers C."/>
            <person name="Hofrichter M."/>
            <person name="Kellner H."/>
        </authorList>
    </citation>
    <scope>NUCLEOTIDE SEQUENCE [LARGE SCALE GENOMIC DNA]</scope>
    <source>
        <strain evidence="3 4">DSM 108379</strain>
    </source>
</reference>